<dbReference type="GO" id="GO:0016272">
    <property type="term" value="C:prefoldin complex"/>
    <property type="evidence" value="ECO:0007669"/>
    <property type="project" value="InterPro"/>
</dbReference>
<dbReference type="PANTHER" id="PTHR21431">
    <property type="entry name" value="PREFOLDIN SUBUNIT 6"/>
    <property type="match status" value="1"/>
</dbReference>
<dbReference type="InterPro" id="IPR009053">
    <property type="entry name" value="Prefoldin"/>
</dbReference>
<keyword evidence="3" id="KW-0175">Coiled coil</keyword>
<dbReference type="FunCoup" id="A0A2R5GBI2">
    <property type="interactions" value="201"/>
</dbReference>
<reference evidence="4 5" key="1">
    <citation type="submission" date="2017-12" db="EMBL/GenBank/DDBJ databases">
        <title>Sequencing, de novo assembly and annotation of complete genome of a new Thraustochytrid species, strain FCC1311.</title>
        <authorList>
            <person name="Sedici K."/>
            <person name="Godart F."/>
            <person name="Aiese Cigliano R."/>
            <person name="Sanseverino W."/>
            <person name="Barakat M."/>
            <person name="Ortet P."/>
            <person name="Marechal E."/>
            <person name="Cagnac O."/>
            <person name="Amato A."/>
        </authorList>
    </citation>
    <scope>NUCLEOTIDE SEQUENCE [LARGE SCALE GENOMIC DNA]</scope>
</reference>
<dbReference type="Gene3D" id="1.10.287.370">
    <property type="match status" value="1"/>
</dbReference>
<evidence type="ECO:0000256" key="3">
    <source>
        <dbReference type="SAM" id="Coils"/>
    </source>
</evidence>
<dbReference type="PANTHER" id="PTHR21431:SF0">
    <property type="entry name" value="PREFOLDIN SUBUNIT 6"/>
    <property type="match status" value="1"/>
</dbReference>
<comment type="caution">
    <text evidence="4">The sequence shown here is derived from an EMBL/GenBank/DDBJ whole genome shotgun (WGS) entry which is preliminary data.</text>
</comment>
<dbReference type="SUPFAM" id="SSF46579">
    <property type="entry name" value="Prefoldin"/>
    <property type="match status" value="1"/>
</dbReference>
<dbReference type="GO" id="GO:0051082">
    <property type="term" value="F:unfolded protein binding"/>
    <property type="evidence" value="ECO:0007669"/>
    <property type="project" value="InterPro"/>
</dbReference>
<keyword evidence="2" id="KW-0143">Chaperone</keyword>
<dbReference type="OrthoDB" id="248120at2759"/>
<organism evidence="4 5">
    <name type="scientific">Hondaea fermentalgiana</name>
    <dbReference type="NCBI Taxonomy" id="2315210"/>
    <lineage>
        <taxon>Eukaryota</taxon>
        <taxon>Sar</taxon>
        <taxon>Stramenopiles</taxon>
        <taxon>Bigyra</taxon>
        <taxon>Labyrinthulomycetes</taxon>
        <taxon>Thraustochytrida</taxon>
        <taxon>Thraustochytriidae</taxon>
        <taxon>Hondaea</taxon>
    </lineage>
</organism>
<evidence type="ECO:0000256" key="2">
    <source>
        <dbReference type="ARBA" id="ARBA00023186"/>
    </source>
</evidence>
<proteinExistence type="inferred from homology"/>
<dbReference type="GO" id="GO:0005737">
    <property type="term" value="C:cytoplasm"/>
    <property type="evidence" value="ECO:0007669"/>
    <property type="project" value="TreeGrafter"/>
</dbReference>
<evidence type="ECO:0000256" key="1">
    <source>
        <dbReference type="ARBA" id="ARBA00008045"/>
    </source>
</evidence>
<dbReference type="GO" id="GO:0051087">
    <property type="term" value="F:protein-folding chaperone binding"/>
    <property type="evidence" value="ECO:0007669"/>
    <property type="project" value="TreeGrafter"/>
</dbReference>
<dbReference type="InterPro" id="IPR002777">
    <property type="entry name" value="PFD_beta-like"/>
</dbReference>
<feature type="coiled-coil region" evidence="3">
    <location>
        <begin position="75"/>
        <end position="130"/>
    </location>
</feature>
<gene>
    <name evidence="4" type="ORF">FCC1311_032912</name>
</gene>
<dbReference type="InParanoid" id="A0A2R5GBI2"/>
<sequence length="131" mass="14861">MADIGAIEQRGQGLIKQFEALDAEQGQLNKQAEQLRAQLMENQAVEGELKILDEDAEVFKSMGPVLVKVDLPDAKAMVKQRLDRLQSEIDRLDKTFKEKETAKNKLQQEIGKLQQEVAQIQQKQQQSGEEE</sequence>
<keyword evidence="5" id="KW-1185">Reference proteome</keyword>
<dbReference type="CDD" id="cd23161">
    <property type="entry name" value="Prefoldin_6"/>
    <property type="match status" value="1"/>
</dbReference>
<comment type="similarity">
    <text evidence="1">Belongs to the prefoldin subunit beta family.</text>
</comment>
<accession>A0A2R5GBI2</accession>
<dbReference type="Proteomes" id="UP000241890">
    <property type="component" value="Unassembled WGS sequence"/>
</dbReference>
<dbReference type="EMBL" id="BEYU01000027">
    <property type="protein sequence ID" value="GBG27068.1"/>
    <property type="molecule type" value="Genomic_DNA"/>
</dbReference>
<dbReference type="GO" id="GO:0006457">
    <property type="term" value="P:protein folding"/>
    <property type="evidence" value="ECO:0007669"/>
    <property type="project" value="InterPro"/>
</dbReference>
<protein>
    <submittedName>
        <fullName evidence="4">Prefoldin subunit 6</fullName>
    </submittedName>
</protein>
<name>A0A2R5GBI2_9STRA</name>
<dbReference type="Pfam" id="PF01920">
    <property type="entry name" value="Prefoldin_2"/>
    <property type="match status" value="1"/>
</dbReference>
<dbReference type="GO" id="GO:0051131">
    <property type="term" value="P:chaperone-mediated protein complex assembly"/>
    <property type="evidence" value="ECO:0007669"/>
    <property type="project" value="TreeGrafter"/>
</dbReference>
<evidence type="ECO:0000313" key="5">
    <source>
        <dbReference type="Proteomes" id="UP000241890"/>
    </source>
</evidence>
<dbReference type="AlphaFoldDB" id="A0A2R5GBI2"/>
<evidence type="ECO:0000313" key="4">
    <source>
        <dbReference type="EMBL" id="GBG27068.1"/>
    </source>
</evidence>